<dbReference type="Proteomes" id="UP000033428">
    <property type="component" value="Unassembled WGS sequence"/>
</dbReference>
<accession>A0A0F0CWL0</accession>
<sequence>MWKLKPQKYILSNKAFSLTEILFASVLSVMAVGIILSVWIFAHKTWTGETYHTSMRIDMLKALETLENDIRLSSATYMVFYPADDPKSSAVLMPKAETDDDGFFPTEESGEIEWTQTIIYHIVEEDGEKKLRRSVLNSFDKSLNRSQREELLKGIVEGSESADDYSDLIKNNLDVFDISSLSAVVDFYDDSDSSILERNVVFGYSQLSPGDHNIRFTVTGKNQDSSGYGFGIDNLKIVPAASTRETEYYISSFAPLGTVVSSGDTTSIVHDSIWGNNGYLEYDANHIGDYIEFKDWYDLWRESSFDNTIKNNVVSYGNDVRIKLETTDDRDEQKFACWSGFIQTNDEIKEGRDGFLPRESGKSIVIRDIIKNEYIDEDVDMIRVSIIAPKENPIFIKSVYITRKEDYSSLASRYDNPDGLVNTSTLGKLTEEYHCHQQLFFKDIFDGNNNGDTDEVLESVWLASGKEIWSEWIAFPIRKTIKNNIFPPDYFITFYVPAPEFVSFPVSFGTFDSSKGDAKYWEDNTDQSIYIKTGTYTTAGTPFWTGAGITSGEYTSSNQLFFIKEIDGWQNKGTIESQVFDTSIVSPVYNNISWSQNKPAGTGITLKARSASNVDMSDAAVWDNILPISITPSSLSISNKRYAQFFAELSAAPFWTCPEHSLNISYVNYIEKQISFGGNKSYIFPTHTDFGGACGVPLVSGVYSSWVDDVAITWTAPSRICALEGDIAKRNDFGEVKITIDGNDLIKVLKVDVGLSFNFHGRIISEENSIEVEPKNTGK</sequence>
<reference evidence="2 3" key="1">
    <citation type="submission" date="2015-02" db="EMBL/GenBank/DDBJ databases">
        <title>Single-cell genomics of uncultivated deep-branching MTB reveals a conserved set of magnetosome genes.</title>
        <authorList>
            <person name="Kolinko S."/>
            <person name="Richter M."/>
            <person name="Glockner F.O."/>
            <person name="Brachmann A."/>
            <person name="Schuler D."/>
        </authorList>
    </citation>
    <scope>NUCLEOTIDE SEQUENCE [LARGE SCALE GENOMIC DNA]</scope>
    <source>
        <strain evidence="2">SKK-01</strain>
    </source>
</reference>
<dbReference type="EMBL" id="JYNY01000067">
    <property type="protein sequence ID" value="KJJ85825.1"/>
    <property type="molecule type" value="Genomic_DNA"/>
</dbReference>
<evidence type="ECO:0000313" key="2">
    <source>
        <dbReference type="EMBL" id="KJJ85825.1"/>
    </source>
</evidence>
<name>A0A0F0CWL0_9BACT</name>
<comment type="caution">
    <text evidence="2">The sequence shown here is derived from an EMBL/GenBank/DDBJ whole genome shotgun (WGS) entry which is preliminary data.</text>
</comment>
<evidence type="ECO:0000256" key="1">
    <source>
        <dbReference type="SAM" id="Phobius"/>
    </source>
</evidence>
<keyword evidence="1" id="KW-0472">Membrane</keyword>
<dbReference type="AlphaFoldDB" id="A0A0F0CWL0"/>
<proteinExistence type="predicted"/>
<protein>
    <submittedName>
        <fullName evidence="2">Membrane or secreted protein</fullName>
    </submittedName>
</protein>
<feature type="transmembrane region" description="Helical" evidence="1">
    <location>
        <begin position="21"/>
        <end position="42"/>
    </location>
</feature>
<keyword evidence="1" id="KW-0812">Transmembrane</keyword>
<keyword evidence="1" id="KW-1133">Transmembrane helix</keyword>
<evidence type="ECO:0000313" key="3">
    <source>
        <dbReference type="Proteomes" id="UP000033428"/>
    </source>
</evidence>
<organism evidence="2 3">
    <name type="scientific">Candidatus Omnitrophus magneticus</name>
    <dbReference type="NCBI Taxonomy" id="1609969"/>
    <lineage>
        <taxon>Bacteria</taxon>
        <taxon>Pseudomonadati</taxon>
        <taxon>Candidatus Omnitrophota</taxon>
        <taxon>Candidatus Omnitrophus</taxon>
    </lineage>
</organism>
<keyword evidence="3" id="KW-1185">Reference proteome</keyword>
<gene>
    <name evidence="2" type="ORF">OMAG_000300</name>
</gene>